<dbReference type="Proteomes" id="UP000478571">
    <property type="component" value="Unassembled WGS sequence"/>
</dbReference>
<keyword evidence="3" id="KW-1185">Reference proteome</keyword>
<sequence>MLTIDAYVLYVEDIQVSQGFYTKVLGCESRALSPTCMEIKFANDTTLLLKQNSNLVPTSCITGGGTELSILVEDQTKLESLYQNWKNQSVDFAQEPKELSYGVSFVALDPDEHRIRVTIPMGLSA</sequence>
<dbReference type="EMBL" id="WWEU01000002">
    <property type="protein sequence ID" value="MYM59224.1"/>
    <property type="molecule type" value="Genomic_DNA"/>
</dbReference>
<comment type="caution">
    <text evidence="2">The sequence shown here is derived from an EMBL/GenBank/DDBJ whole genome shotgun (WGS) entry which is preliminary data.</text>
</comment>
<dbReference type="InterPro" id="IPR004360">
    <property type="entry name" value="Glyas_Fos-R_dOase_dom"/>
</dbReference>
<organism evidence="2 3">
    <name type="scientific">Vibrio tetraodonis subsp. pristinus</name>
    <dbReference type="NCBI Taxonomy" id="2695891"/>
    <lineage>
        <taxon>Bacteria</taxon>
        <taxon>Pseudomonadati</taxon>
        <taxon>Pseudomonadota</taxon>
        <taxon>Gammaproteobacteria</taxon>
        <taxon>Vibrionales</taxon>
        <taxon>Vibrionaceae</taxon>
        <taxon>Vibrio</taxon>
    </lineage>
</organism>
<dbReference type="InterPro" id="IPR029068">
    <property type="entry name" value="Glyas_Bleomycin-R_OHBP_Dase"/>
</dbReference>
<reference evidence="2 3" key="1">
    <citation type="submission" date="2020-01" db="EMBL/GenBank/DDBJ databases">
        <title>Draft Genome Sequence of Vibrio sp. strain OCN044, Isolated from a Healthy Coral at Palmyra Atoll.</title>
        <authorList>
            <person name="Videau P."/>
            <person name="Loughran R."/>
            <person name="Esquivel A."/>
            <person name="Deadmond M."/>
            <person name="Paddock B.E."/>
            <person name="Saw J.H."/>
            <person name="Ushijima B."/>
        </authorList>
    </citation>
    <scope>NUCLEOTIDE SEQUENCE [LARGE SCALE GENOMIC DNA]</scope>
    <source>
        <strain evidence="2 3">OCN044</strain>
    </source>
</reference>
<dbReference type="Pfam" id="PF00903">
    <property type="entry name" value="Glyoxalase"/>
    <property type="match status" value="1"/>
</dbReference>
<protein>
    <submittedName>
        <fullName evidence="2">Glyoxalase</fullName>
    </submittedName>
</protein>
<dbReference type="InterPro" id="IPR037523">
    <property type="entry name" value="VOC_core"/>
</dbReference>
<dbReference type="Gene3D" id="3.10.180.10">
    <property type="entry name" value="2,3-Dihydroxybiphenyl 1,2-Dioxygenase, domain 1"/>
    <property type="match status" value="1"/>
</dbReference>
<feature type="domain" description="VOC" evidence="1">
    <location>
        <begin position="3"/>
        <end position="120"/>
    </location>
</feature>
<evidence type="ECO:0000313" key="3">
    <source>
        <dbReference type="Proteomes" id="UP000478571"/>
    </source>
</evidence>
<proteinExistence type="predicted"/>
<evidence type="ECO:0000313" key="2">
    <source>
        <dbReference type="EMBL" id="MYM59224.1"/>
    </source>
</evidence>
<evidence type="ECO:0000259" key="1">
    <source>
        <dbReference type="PROSITE" id="PS51819"/>
    </source>
</evidence>
<gene>
    <name evidence="2" type="ORF">GTG28_08310</name>
</gene>
<dbReference type="PROSITE" id="PS51819">
    <property type="entry name" value="VOC"/>
    <property type="match status" value="1"/>
</dbReference>
<dbReference type="RefSeq" id="WP_160928777.1">
    <property type="nucleotide sequence ID" value="NZ_WWEU01000002.1"/>
</dbReference>
<dbReference type="AlphaFoldDB" id="A0A6L8LSX4"/>
<accession>A0A6L8LSX4</accession>
<dbReference type="SUPFAM" id="SSF54593">
    <property type="entry name" value="Glyoxalase/Bleomycin resistance protein/Dihydroxybiphenyl dioxygenase"/>
    <property type="match status" value="1"/>
</dbReference>
<name>A0A6L8LSX4_9VIBR</name>